<organism evidence="2 3">
    <name type="scientific">Ructibacterium gallinarum</name>
    <dbReference type="NCBI Taxonomy" id="2779355"/>
    <lineage>
        <taxon>Bacteria</taxon>
        <taxon>Bacillati</taxon>
        <taxon>Bacillota</taxon>
        <taxon>Clostridia</taxon>
        <taxon>Eubacteriales</taxon>
        <taxon>Oscillospiraceae</taxon>
        <taxon>Ructibacterium</taxon>
    </lineage>
</organism>
<accession>A0A9D5M5G1</accession>
<gene>
    <name evidence="2" type="ORF">INF28_05350</name>
</gene>
<sequence>MFNFTTGTRNRQRVLPTQPGTGENGAASGIQGRAGAYPASGRGALPQTAEQGQIPGQSGMQNQMQGQSGMQGQVPGQNLAQSRYIDQRIDEIEAQRQAFARQNPNFDMRAEMENPAFVNYVWGNGLSIEDAYFLVHREELLEQAGMEAVQEMLERRNRISENGAAKNRPAIARKNPKDLSDKEVDDIIERARRGEKISF</sequence>
<protein>
    <submittedName>
        <fullName evidence="2">Uncharacterized protein</fullName>
    </submittedName>
</protein>
<dbReference type="Proteomes" id="UP000806542">
    <property type="component" value="Unassembled WGS sequence"/>
</dbReference>
<reference evidence="2" key="1">
    <citation type="submission" date="2020-10" db="EMBL/GenBank/DDBJ databases">
        <title>ChiBAC.</title>
        <authorList>
            <person name="Zenner C."/>
            <person name="Hitch T.C.A."/>
            <person name="Clavel T."/>
        </authorList>
    </citation>
    <scope>NUCLEOTIDE SEQUENCE</scope>
    <source>
        <strain evidence="2">DSM 107454</strain>
    </source>
</reference>
<proteinExistence type="predicted"/>
<feature type="region of interest" description="Disordered" evidence="1">
    <location>
        <begin position="1"/>
        <end position="74"/>
    </location>
</feature>
<dbReference type="RefSeq" id="WP_226392438.1">
    <property type="nucleotide sequence ID" value="NZ_JADCKB010000008.1"/>
</dbReference>
<evidence type="ECO:0000256" key="1">
    <source>
        <dbReference type="SAM" id="MobiDB-lite"/>
    </source>
</evidence>
<feature type="compositionally biased region" description="Low complexity" evidence="1">
    <location>
        <begin position="55"/>
        <end position="74"/>
    </location>
</feature>
<feature type="compositionally biased region" description="Basic and acidic residues" evidence="1">
    <location>
        <begin position="175"/>
        <end position="185"/>
    </location>
</feature>
<dbReference type="AlphaFoldDB" id="A0A9D5M5G1"/>
<name>A0A9D5M5G1_9FIRM</name>
<evidence type="ECO:0000313" key="2">
    <source>
        <dbReference type="EMBL" id="MBE5039889.1"/>
    </source>
</evidence>
<keyword evidence="3" id="KW-1185">Reference proteome</keyword>
<evidence type="ECO:0000313" key="3">
    <source>
        <dbReference type="Proteomes" id="UP000806542"/>
    </source>
</evidence>
<feature type="region of interest" description="Disordered" evidence="1">
    <location>
        <begin position="159"/>
        <end position="185"/>
    </location>
</feature>
<comment type="caution">
    <text evidence="2">The sequence shown here is derived from an EMBL/GenBank/DDBJ whole genome shotgun (WGS) entry which is preliminary data.</text>
</comment>
<dbReference type="EMBL" id="JADCKB010000008">
    <property type="protein sequence ID" value="MBE5039889.1"/>
    <property type="molecule type" value="Genomic_DNA"/>
</dbReference>